<comment type="subcellular location">
    <subcellularLocation>
        <location evidence="8">Cell membrane</location>
        <topology evidence="8">Multi-pass membrane protein</topology>
    </subcellularLocation>
    <subcellularLocation>
        <location evidence="1">Endomembrane system</location>
        <topology evidence="1">Multi-pass membrane protein</topology>
    </subcellularLocation>
</comment>
<feature type="transmembrane region" description="Helical" evidence="8">
    <location>
        <begin position="267"/>
        <end position="290"/>
    </location>
</feature>
<keyword evidence="5 8" id="KW-0812">Transmembrane</keyword>
<keyword evidence="10" id="KW-1185">Reference proteome</keyword>
<dbReference type="Proteomes" id="UP000697995">
    <property type="component" value="Unassembled WGS sequence"/>
</dbReference>
<feature type="transmembrane region" description="Helical" evidence="8">
    <location>
        <begin position="189"/>
        <end position="214"/>
    </location>
</feature>
<comment type="similarity">
    <text evidence="2 8">Belongs to the NiCoT transporter (TC 2.A.52) family.</text>
</comment>
<keyword evidence="7 8" id="KW-0472">Membrane</keyword>
<dbReference type="PANTHER" id="PTHR31611:SF0">
    <property type="entry name" value="HIGH-AFFINITY NICKEL TRANSPORT PROTEIN NIC1"/>
    <property type="match status" value="1"/>
</dbReference>
<evidence type="ECO:0000313" key="10">
    <source>
        <dbReference type="Proteomes" id="UP000697995"/>
    </source>
</evidence>
<dbReference type="Pfam" id="PF03824">
    <property type="entry name" value="NicO"/>
    <property type="match status" value="1"/>
</dbReference>
<feature type="transmembrane region" description="Helical" evidence="8">
    <location>
        <begin position="38"/>
        <end position="56"/>
    </location>
</feature>
<sequence length="346" mass="35968">MPATDAPPRPRTAVLLGLLVLGNLAAWGWALALFAGQPALLGTALLAWIFGLRHAVDADHIAAIDNVVRKLVQEGRPAQLVGLWFSLGHSTVVVLASLAVVAATSAAQGGLPMVAEVGGVIGPLVSGLFLLGIGLYNLVLLLRLLRGMQDRRSAPAATEAQGVPAHGLLARVFRPLFGGIRRGWHMYPLGLLFGLGFDTASAVGLLGISAAQAAQGLSPWQAPAQVMVFPVLFTAGMALVDTADSVLMTRAYAWAFVEPARKLRYNLAITAISVFVALGVGGAEVLGLIGEHLDLRGPLWEALEALDAPLGYAGFGITGLLALCFAVSLLLHRGRRDARLGAAGQG</sequence>
<dbReference type="InterPro" id="IPR011541">
    <property type="entry name" value="Ni/Co_transpt_high_affinity"/>
</dbReference>
<reference evidence="9 10" key="1">
    <citation type="journal article" date="2020" name="Microorganisms">
        <title>Osmotic Adaptation and Compatible Solute Biosynthesis of Phototrophic Bacteria as Revealed from Genome Analyses.</title>
        <authorList>
            <person name="Imhoff J.F."/>
            <person name="Rahn T."/>
            <person name="Kunzel S."/>
            <person name="Keller A."/>
            <person name="Neulinger S.C."/>
        </authorList>
    </citation>
    <scope>NUCLEOTIDE SEQUENCE [LARGE SCALE GENOMIC DNA]</scope>
    <source>
        <strain evidence="9 10">DSM 15382</strain>
    </source>
</reference>
<feature type="transmembrane region" description="Helical" evidence="8">
    <location>
        <begin position="310"/>
        <end position="331"/>
    </location>
</feature>
<feature type="transmembrane region" description="Helical" evidence="8">
    <location>
        <begin position="77"/>
        <end position="100"/>
    </location>
</feature>
<protein>
    <recommendedName>
        <fullName evidence="8">Nickel/cobalt efflux system</fullName>
    </recommendedName>
</protein>
<keyword evidence="4" id="KW-0533">Nickel</keyword>
<evidence type="ECO:0000313" key="9">
    <source>
        <dbReference type="EMBL" id="MBK1657460.1"/>
    </source>
</evidence>
<keyword evidence="3 8" id="KW-0813">Transport</keyword>
<feature type="transmembrane region" description="Helical" evidence="8">
    <location>
        <begin position="226"/>
        <end position="247"/>
    </location>
</feature>
<evidence type="ECO:0000256" key="6">
    <source>
        <dbReference type="ARBA" id="ARBA00022989"/>
    </source>
</evidence>
<gene>
    <name evidence="9" type="ORF">CKO45_04350</name>
</gene>
<dbReference type="InterPro" id="IPR004688">
    <property type="entry name" value="Ni/Co_transpt"/>
</dbReference>
<dbReference type="RefSeq" id="WP_133218588.1">
    <property type="nucleotide sequence ID" value="NZ_NRSG01000018.1"/>
</dbReference>
<organism evidence="9 10">
    <name type="scientific">Paracraurococcus ruber</name>
    <dbReference type="NCBI Taxonomy" id="77675"/>
    <lineage>
        <taxon>Bacteria</taxon>
        <taxon>Pseudomonadati</taxon>
        <taxon>Pseudomonadota</taxon>
        <taxon>Alphaproteobacteria</taxon>
        <taxon>Acetobacterales</taxon>
        <taxon>Roseomonadaceae</taxon>
        <taxon>Paracraurococcus</taxon>
    </lineage>
</organism>
<dbReference type="PANTHER" id="PTHR31611">
    <property type="entry name" value="HIGH-AFFINITY NICKEL TRANSPORT PROTEIN NIC1"/>
    <property type="match status" value="1"/>
</dbReference>
<accession>A0ABS1CSW9</accession>
<comment type="caution">
    <text evidence="9">The sequence shown here is derived from an EMBL/GenBank/DDBJ whole genome shotgun (WGS) entry which is preliminary data.</text>
</comment>
<evidence type="ECO:0000256" key="8">
    <source>
        <dbReference type="RuleBase" id="RU362101"/>
    </source>
</evidence>
<evidence type="ECO:0000256" key="5">
    <source>
        <dbReference type="ARBA" id="ARBA00022692"/>
    </source>
</evidence>
<dbReference type="EMBL" id="NRSG01000018">
    <property type="protein sequence ID" value="MBK1657460.1"/>
    <property type="molecule type" value="Genomic_DNA"/>
</dbReference>
<evidence type="ECO:0000256" key="2">
    <source>
        <dbReference type="ARBA" id="ARBA00010892"/>
    </source>
</evidence>
<keyword evidence="6 8" id="KW-1133">Transmembrane helix</keyword>
<name>A0ABS1CSW9_9PROT</name>
<evidence type="ECO:0000256" key="3">
    <source>
        <dbReference type="ARBA" id="ARBA00022448"/>
    </source>
</evidence>
<evidence type="ECO:0000256" key="7">
    <source>
        <dbReference type="ARBA" id="ARBA00023136"/>
    </source>
</evidence>
<proteinExistence type="inferred from homology"/>
<evidence type="ECO:0000256" key="4">
    <source>
        <dbReference type="ARBA" id="ARBA00022596"/>
    </source>
</evidence>
<dbReference type="NCBIfam" id="TIGR00802">
    <property type="entry name" value="nico"/>
    <property type="match status" value="1"/>
</dbReference>
<evidence type="ECO:0000256" key="1">
    <source>
        <dbReference type="ARBA" id="ARBA00004127"/>
    </source>
</evidence>
<feature type="transmembrane region" description="Helical" evidence="8">
    <location>
        <begin position="120"/>
        <end position="142"/>
    </location>
</feature>
<feature type="transmembrane region" description="Helical" evidence="8">
    <location>
        <begin position="12"/>
        <end position="32"/>
    </location>
</feature>